<keyword evidence="3" id="KW-1185">Reference proteome</keyword>
<sequence length="281" mass="32698">MKSVEVHKIVQGMKNSLFKRANSFSIGMLKSHFRGTGLKFKEHQVYVHGDDVRFIDWKMVAKTNTPYIKTFEEERNVEITILLDCSPGMVIGHNGVSKIQAAFEIISLLYLLSEKTHDYIETIICLNDKVVRVQKKRGEAGLVAFVDSLRKSKVIDENGEVNTEFLVNQKERNFAKFDKELVREFYKKREVVILSDFYEFLSPETLKRLTVRRHVHAFRLLTPLDTSDEFRFTLVGRIAGKGSGRVNTRFKGKNEKLDYDFRLKDIDVSDRYLDVFVKEML</sequence>
<feature type="domain" description="DUF58" evidence="1">
    <location>
        <begin position="45"/>
        <end position="226"/>
    </location>
</feature>
<proteinExistence type="predicted"/>
<dbReference type="RefSeq" id="WP_114706123.1">
    <property type="nucleotide sequence ID" value="NZ_QDKL01000001.1"/>
</dbReference>
<evidence type="ECO:0000259" key="1">
    <source>
        <dbReference type="Pfam" id="PF01882"/>
    </source>
</evidence>
<protein>
    <submittedName>
        <fullName evidence="2">DUF58 domain-containing protein</fullName>
    </submittedName>
</protein>
<name>A0ABY0IKV2_9BACT</name>
<comment type="caution">
    <text evidence="2">The sequence shown here is derived from an EMBL/GenBank/DDBJ whole genome shotgun (WGS) entry which is preliminary data.</text>
</comment>
<reference evidence="3" key="1">
    <citation type="journal article" date="2019" name="Int. J. Syst. Evol. Microbiol.">
        <title>Halobacteriovorax valvorus sp. nov., a novel prokaryotic predator isolated from coastal seawater of China.</title>
        <authorList>
            <person name="Chen M.-X."/>
        </authorList>
    </citation>
    <scope>NUCLEOTIDE SEQUENCE [LARGE SCALE GENOMIC DNA]</scope>
    <source>
        <strain evidence="3">BL9</strain>
    </source>
</reference>
<dbReference type="EMBL" id="QDKL01000001">
    <property type="protein sequence ID" value="RZF23175.1"/>
    <property type="molecule type" value="Genomic_DNA"/>
</dbReference>
<accession>A0ABY0IKV2</accession>
<organism evidence="2 3">
    <name type="scientific">Halobacteriovorax vibrionivorans</name>
    <dbReference type="NCBI Taxonomy" id="2152716"/>
    <lineage>
        <taxon>Bacteria</taxon>
        <taxon>Pseudomonadati</taxon>
        <taxon>Bdellovibrionota</taxon>
        <taxon>Bacteriovoracia</taxon>
        <taxon>Bacteriovoracales</taxon>
        <taxon>Halobacteriovoraceae</taxon>
        <taxon>Halobacteriovorax</taxon>
    </lineage>
</organism>
<dbReference type="Pfam" id="PF01882">
    <property type="entry name" value="DUF58"/>
    <property type="match status" value="1"/>
</dbReference>
<evidence type="ECO:0000313" key="3">
    <source>
        <dbReference type="Proteomes" id="UP000443582"/>
    </source>
</evidence>
<evidence type="ECO:0000313" key="2">
    <source>
        <dbReference type="EMBL" id="RZF23175.1"/>
    </source>
</evidence>
<dbReference type="Proteomes" id="UP000443582">
    <property type="component" value="Unassembled WGS sequence"/>
</dbReference>
<dbReference type="PANTHER" id="PTHR33608">
    <property type="entry name" value="BLL2464 PROTEIN"/>
    <property type="match status" value="1"/>
</dbReference>
<gene>
    <name evidence="2" type="ORF">DAY19_05240</name>
</gene>
<dbReference type="PANTHER" id="PTHR33608:SF6">
    <property type="entry name" value="BLL2464 PROTEIN"/>
    <property type="match status" value="1"/>
</dbReference>
<dbReference type="InterPro" id="IPR002881">
    <property type="entry name" value="DUF58"/>
</dbReference>